<reference evidence="8 9" key="1">
    <citation type="submission" date="2019-09" db="EMBL/GenBank/DDBJ databases">
        <authorList>
            <person name="Park J.-S."/>
            <person name="Choi H.-J."/>
        </authorList>
    </citation>
    <scope>NUCLEOTIDE SEQUENCE [LARGE SCALE GENOMIC DNA]</scope>
    <source>
        <strain evidence="8 9">176SS1-4</strain>
    </source>
</reference>
<dbReference type="GO" id="GO:0005975">
    <property type="term" value="P:carbohydrate metabolic process"/>
    <property type="evidence" value="ECO:0007669"/>
    <property type="project" value="InterPro"/>
</dbReference>
<comment type="caution">
    <text evidence="8">The sequence shown here is derived from an EMBL/GenBank/DDBJ whole genome shotgun (WGS) entry which is preliminary data.</text>
</comment>
<evidence type="ECO:0000259" key="6">
    <source>
        <dbReference type="Pfam" id="PF00251"/>
    </source>
</evidence>
<feature type="domain" description="Glycosyl hydrolase family 32 C-terminal" evidence="7">
    <location>
        <begin position="505"/>
        <end position="543"/>
    </location>
</feature>
<dbReference type="RefSeq" id="WP_150443494.1">
    <property type="nucleotide sequence ID" value="NZ_VYQE01000001.1"/>
</dbReference>
<feature type="domain" description="Glycosyl hydrolase family 32 N-terminal" evidence="6">
    <location>
        <begin position="117"/>
        <end position="421"/>
    </location>
</feature>
<dbReference type="Proteomes" id="UP000326554">
    <property type="component" value="Unassembled WGS sequence"/>
</dbReference>
<dbReference type="Pfam" id="PF08244">
    <property type="entry name" value="Glyco_hydro_32C"/>
    <property type="match status" value="1"/>
</dbReference>
<sequence length="558" mass="61832">MTQATEDLQLAPGARLELWAGGAPGTLRIRVGQRVVWQVPSFPEQPGFFSYRHMSTDRATIEWSGAGAISWAYSWHPDDVAHTGITAWDFGPDGITRRTGQEITEWMCADPDRPRIHFSPVRQWMNDPNGFCRIGDTWHLFYQFHPASRDWGPMHWGHATSKDLVHWTHLPVFLHPEQPLWPLGATGGAFSGSTFLDREGAPVIFYTERLPAYDLVEGYTEIQKRAEPGPGLLGVERTTVVLEDRPDGVVHDFRDPKVWWDQAARAYRMVLGGAIDGDPAVLLYGSDDQVSWSYLGPLYRAPAKFKAEGARAVECPDFFPLDGRWVLVMGFVGHTDPGSGRHNLLFALVGDFENDRFETDGVLQLLDFGTDFYAMQSCRAGDRQVAIAWLFNWENRKPPGSPYSGEMSLPRELSVDARGRLCMSLVDEIAEACPAQTIPGEPGGGFHLPDAPIDLSLTGSLDGTRIVATQDGDDSFVISVENGVLSVRVPCDDGEITYSAEIPGARDLRVLHDRGILEIFADNGSVCGTRRSYDNVSPDRLQVETSANLRLDAWTTGS</sequence>
<dbReference type="SUPFAM" id="SSF75005">
    <property type="entry name" value="Arabinanase/levansucrase/invertase"/>
    <property type="match status" value="1"/>
</dbReference>
<evidence type="ECO:0000313" key="8">
    <source>
        <dbReference type="EMBL" id="KAA9010009.1"/>
    </source>
</evidence>
<proteinExistence type="inferred from homology"/>
<dbReference type="InterPro" id="IPR023296">
    <property type="entry name" value="Glyco_hydro_beta-prop_sf"/>
</dbReference>
<dbReference type="PROSITE" id="PS00609">
    <property type="entry name" value="GLYCOSYL_HYDROL_F32"/>
    <property type="match status" value="1"/>
</dbReference>
<dbReference type="PANTHER" id="PTHR43101">
    <property type="entry name" value="BETA-FRUCTOSIDASE"/>
    <property type="match status" value="1"/>
</dbReference>
<dbReference type="GO" id="GO:0004564">
    <property type="term" value="F:beta-fructofuranosidase activity"/>
    <property type="evidence" value="ECO:0007669"/>
    <property type="project" value="UniProtKB-EC"/>
</dbReference>
<keyword evidence="3 5" id="KW-0378">Hydrolase</keyword>
<dbReference type="InterPro" id="IPR013148">
    <property type="entry name" value="Glyco_hydro_32_N"/>
</dbReference>
<organism evidence="8 9">
    <name type="scientific">Histidinibacterium aquaticum</name>
    <dbReference type="NCBI Taxonomy" id="2613962"/>
    <lineage>
        <taxon>Bacteria</taxon>
        <taxon>Pseudomonadati</taxon>
        <taxon>Pseudomonadota</taxon>
        <taxon>Alphaproteobacteria</taxon>
        <taxon>Rhodobacterales</taxon>
        <taxon>Paracoccaceae</taxon>
        <taxon>Histidinibacterium</taxon>
    </lineage>
</organism>
<keyword evidence="9" id="KW-1185">Reference proteome</keyword>
<evidence type="ECO:0000256" key="3">
    <source>
        <dbReference type="ARBA" id="ARBA00022801"/>
    </source>
</evidence>
<dbReference type="EC" id="3.2.1.26" evidence="2"/>
<protein>
    <recommendedName>
        <fullName evidence="2">beta-fructofuranosidase</fullName>
        <ecNumber evidence="2">3.2.1.26</ecNumber>
    </recommendedName>
</protein>
<dbReference type="Pfam" id="PF00251">
    <property type="entry name" value="Glyco_hydro_32N"/>
    <property type="match status" value="1"/>
</dbReference>
<dbReference type="InterPro" id="IPR013189">
    <property type="entry name" value="Glyco_hydro_32_C"/>
</dbReference>
<gene>
    <name evidence="8" type="ORF">F3S47_01755</name>
</gene>
<evidence type="ECO:0000256" key="4">
    <source>
        <dbReference type="ARBA" id="ARBA00023295"/>
    </source>
</evidence>
<evidence type="ECO:0000259" key="7">
    <source>
        <dbReference type="Pfam" id="PF08244"/>
    </source>
</evidence>
<keyword evidence="4 5" id="KW-0326">Glycosidase</keyword>
<evidence type="ECO:0000256" key="5">
    <source>
        <dbReference type="RuleBase" id="RU362110"/>
    </source>
</evidence>
<name>A0A5J5GNW9_9RHOB</name>
<evidence type="ECO:0000256" key="1">
    <source>
        <dbReference type="ARBA" id="ARBA00009902"/>
    </source>
</evidence>
<evidence type="ECO:0000256" key="2">
    <source>
        <dbReference type="ARBA" id="ARBA00012758"/>
    </source>
</evidence>
<dbReference type="InterPro" id="IPR001362">
    <property type="entry name" value="Glyco_hydro_32"/>
</dbReference>
<dbReference type="InterPro" id="IPR051214">
    <property type="entry name" value="GH32_Enzymes"/>
</dbReference>
<dbReference type="AlphaFoldDB" id="A0A5J5GNW9"/>
<dbReference type="EMBL" id="VYQE01000001">
    <property type="protein sequence ID" value="KAA9010009.1"/>
    <property type="molecule type" value="Genomic_DNA"/>
</dbReference>
<dbReference type="InterPro" id="IPR013320">
    <property type="entry name" value="ConA-like_dom_sf"/>
</dbReference>
<dbReference type="Gene3D" id="2.115.10.20">
    <property type="entry name" value="Glycosyl hydrolase domain, family 43"/>
    <property type="match status" value="1"/>
</dbReference>
<evidence type="ECO:0000313" key="9">
    <source>
        <dbReference type="Proteomes" id="UP000326554"/>
    </source>
</evidence>
<dbReference type="InterPro" id="IPR018053">
    <property type="entry name" value="Glyco_hydro_32_AS"/>
</dbReference>
<comment type="similarity">
    <text evidence="1 5">Belongs to the glycosyl hydrolase 32 family.</text>
</comment>
<dbReference type="SUPFAM" id="SSF49899">
    <property type="entry name" value="Concanavalin A-like lectins/glucanases"/>
    <property type="match status" value="1"/>
</dbReference>
<dbReference type="SMART" id="SM00640">
    <property type="entry name" value="Glyco_32"/>
    <property type="match status" value="1"/>
</dbReference>
<accession>A0A5J5GNW9</accession>
<dbReference type="PANTHER" id="PTHR43101:SF1">
    <property type="entry name" value="BETA-FRUCTOSIDASE"/>
    <property type="match status" value="1"/>
</dbReference>